<evidence type="ECO:0000256" key="1">
    <source>
        <dbReference type="ARBA" id="ARBA00022741"/>
    </source>
</evidence>
<feature type="non-terminal residue" evidence="4">
    <location>
        <position position="1"/>
    </location>
</feature>
<protein>
    <submittedName>
        <fullName evidence="4">Heterodimeric efflux ABC transporter, permease/ATP-binding subunit 2</fullName>
    </submittedName>
</protein>
<evidence type="ECO:0000313" key="4">
    <source>
        <dbReference type="EMBL" id="VAW30120.1"/>
    </source>
</evidence>
<feature type="domain" description="ABC transporter" evidence="3">
    <location>
        <begin position="33"/>
        <end position="277"/>
    </location>
</feature>
<dbReference type="PANTHER" id="PTHR24221">
    <property type="entry name" value="ATP-BINDING CASSETTE SUB-FAMILY B"/>
    <property type="match status" value="1"/>
</dbReference>
<dbReference type="SUPFAM" id="SSF52540">
    <property type="entry name" value="P-loop containing nucleoside triphosphate hydrolases"/>
    <property type="match status" value="1"/>
</dbReference>
<proteinExistence type="predicted"/>
<dbReference type="PANTHER" id="PTHR24221:SF423">
    <property type="entry name" value="ABC TRANSPORTER"/>
    <property type="match status" value="1"/>
</dbReference>
<dbReference type="InterPro" id="IPR027417">
    <property type="entry name" value="P-loop_NTPase"/>
</dbReference>
<dbReference type="GO" id="GO:0016887">
    <property type="term" value="F:ATP hydrolysis activity"/>
    <property type="evidence" value="ECO:0007669"/>
    <property type="project" value="InterPro"/>
</dbReference>
<dbReference type="InterPro" id="IPR039421">
    <property type="entry name" value="Type_1_exporter"/>
</dbReference>
<dbReference type="PROSITE" id="PS50893">
    <property type="entry name" value="ABC_TRANSPORTER_2"/>
    <property type="match status" value="1"/>
</dbReference>
<gene>
    <name evidence="4" type="ORF">MNBD_CHLOROFLEXI01-4933</name>
</gene>
<dbReference type="GO" id="GO:0042626">
    <property type="term" value="F:ATPase-coupled transmembrane transporter activity"/>
    <property type="evidence" value="ECO:0007669"/>
    <property type="project" value="TreeGrafter"/>
</dbReference>
<accession>A0A3B0ULY3</accession>
<dbReference type="Pfam" id="PF00005">
    <property type="entry name" value="ABC_tran"/>
    <property type="match status" value="1"/>
</dbReference>
<dbReference type="SMART" id="SM00382">
    <property type="entry name" value="AAA"/>
    <property type="match status" value="1"/>
</dbReference>
<dbReference type="GO" id="GO:0005524">
    <property type="term" value="F:ATP binding"/>
    <property type="evidence" value="ECO:0007669"/>
    <property type="project" value="UniProtKB-KW"/>
</dbReference>
<name>A0A3B0ULY3_9ZZZZ</name>
<sequence>VGAVVAHQPLYMDGNLPPLNFEPKTAVHTLTKLTINNLNFTYPNSDNGIHNISLSLKAGDFVVVTGRIGSGKTTLLKLLLGLLPADSGEISWNGRLVTNPATFMIPPRCAATMQVPRLFSESIRDNILLGLPEDEVALQWAVQTAVFEQDIAEMEDGLDTTVGPRGQRLSGGQAQRVAAARMFVRQPELLIFDDLSSALDVETEKLLWERLFAARQTSDFFKKSDVSRPTCLVVSHRRAALLRADHIVVLRNGRIEDEGTLDDLLNRCDEMQRLWQTEK</sequence>
<evidence type="ECO:0000256" key="2">
    <source>
        <dbReference type="ARBA" id="ARBA00022840"/>
    </source>
</evidence>
<organism evidence="4">
    <name type="scientific">hydrothermal vent metagenome</name>
    <dbReference type="NCBI Taxonomy" id="652676"/>
    <lineage>
        <taxon>unclassified sequences</taxon>
        <taxon>metagenomes</taxon>
        <taxon>ecological metagenomes</taxon>
    </lineage>
</organism>
<dbReference type="InterPro" id="IPR003593">
    <property type="entry name" value="AAA+_ATPase"/>
</dbReference>
<dbReference type="Gene3D" id="3.40.50.300">
    <property type="entry name" value="P-loop containing nucleotide triphosphate hydrolases"/>
    <property type="match status" value="1"/>
</dbReference>
<dbReference type="CDD" id="cd03228">
    <property type="entry name" value="ABCC_MRP_Like"/>
    <property type="match status" value="1"/>
</dbReference>
<reference evidence="4" key="1">
    <citation type="submission" date="2018-06" db="EMBL/GenBank/DDBJ databases">
        <authorList>
            <person name="Zhirakovskaya E."/>
        </authorList>
    </citation>
    <scope>NUCLEOTIDE SEQUENCE</scope>
</reference>
<evidence type="ECO:0000259" key="3">
    <source>
        <dbReference type="PROSITE" id="PS50893"/>
    </source>
</evidence>
<keyword evidence="2 4" id="KW-0067">ATP-binding</keyword>
<dbReference type="EMBL" id="UOEU01000027">
    <property type="protein sequence ID" value="VAW30120.1"/>
    <property type="molecule type" value="Genomic_DNA"/>
</dbReference>
<dbReference type="InterPro" id="IPR003439">
    <property type="entry name" value="ABC_transporter-like_ATP-bd"/>
</dbReference>
<dbReference type="AlphaFoldDB" id="A0A3B0ULY3"/>
<keyword evidence="1" id="KW-0547">Nucleotide-binding</keyword>